<dbReference type="AlphaFoldDB" id="A0A6J8EU41"/>
<dbReference type="Pfam" id="PF08212">
    <property type="entry name" value="Lipocalin_2"/>
    <property type="match status" value="1"/>
</dbReference>
<keyword evidence="5" id="KW-0964">Secreted</keyword>
<dbReference type="FunFam" id="2.40.128.20:FF:000003">
    <property type="entry name" value="Apolipoprotein D"/>
    <property type="match status" value="1"/>
</dbReference>
<keyword evidence="4" id="KW-0813">Transport</keyword>
<evidence type="ECO:0000256" key="11">
    <source>
        <dbReference type="PIRNR" id="PIRNR036893"/>
    </source>
</evidence>
<dbReference type="Proteomes" id="UP000507470">
    <property type="component" value="Unassembled WGS sequence"/>
</dbReference>
<dbReference type="GO" id="GO:0007420">
    <property type="term" value="P:brain development"/>
    <property type="evidence" value="ECO:0007669"/>
    <property type="project" value="InterPro"/>
</dbReference>
<keyword evidence="9" id="KW-0325">Glycoprotein</keyword>
<dbReference type="Gene3D" id="2.40.128.20">
    <property type="match status" value="1"/>
</dbReference>
<dbReference type="GO" id="GO:0000302">
    <property type="term" value="P:response to reactive oxygen species"/>
    <property type="evidence" value="ECO:0007669"/>
    <property type="project" value="TreeGrafter"/>
</dbReference>
<dbReference type="GO" id="GO:0008289">
    <property type="term" value="F:lipid binding"/>
    <property type="evidence" value="ECO:0007669"/>
    <property type="project" value="UniProtKB-KW"/>
</dbReference>
<reference evidence="13 14" key="1">
    <citation type="submission" date="2020-06" db="EMBL/GenBank/DDBJ databases">
        <authorList>
            <person name="Li R."/>
            <person name="Bekaert M."/>
        </authorList>
    </citation>
    <scope>NUCLEOTIDE SEQUENCE [LARGE SCALE GENOMIC DNA]</scope>
    <source>
        <strain evidence="14">wild</strain>
    </source>
</reference>
<feature type="chain" id="PRO_5027204336" description="Apolipoprotein D" evidence="11">
    <location>
        <begin position="22"/>
        <end position="191"/>
    </location>
</feature>
<sequence>MVYSNTYSLLCVLSLIGSSYSQVISKGKCPDVKVVSDFKLPSYLGDWYEIYKFKADFENGQSCIHANYQKKANGHIQVYNRGQTADGKITSAIGDGYNPDPNEPAKLAIKFSPIAPYGKYWVLDTDYTSYSLVYSCTDLFSVTHVEFAWILSRQRTLDAAISSRLFNIMKSYNIDTSNFSSENQTDCKNLF</sequence>
<dbReference type="GO" id="GO:0006869">
    <property type="term" value="P:lipid transport"/>
    <property type="evidence" value="ECO:0007669"/>
    <property type="project" value="InterPro"/>
</dbReference>
<evidence type="ECO:0000256" key="5">
    <source>
        <dbReference type="ARBA" id="ARBA00022525"/>
    </source>
</evidence>
<dbReference type="PRINTS" id="PR01219">
    <property type="entry name" value="APOLIPOPROTD"/>
</dbReference>
<dbReference type="PANTHER" id="PTHR10612:SF34">
    <property type="entry name" value="APOLIPOPROTEIN D"/>
    <property type="match status" value="1"/>
</dbReference>
<evidence type="ECO:0000256" key="10">
    <source>
        <dbReference type="ARBA" id="ARBA00023283"/>
    </source>
</evidence>
<dbReference type="GO" id="GO:0042246">
    <property type="term" value="P:tissue regeneration"/>
    <property type="evidence" value="ECO:0007669"/>
    <property type="project" value="InterPro"/>
</dbReference>
<evidence type="ECO:0000256" key="2">
    <source>
        <dbReference type="ARBA" id="ARBA00006889"/>
    </source>
</evidence>
<evidence type="ECO:0000256" key="1">
    <source>
        <dbReference type="ARBA" id="ARBA00004613"/>
    </source>
</evidence>
<dbReference type="GO" id="GO:0006629">
    <property type="term" value="P:lipid metabolic process"/>
    <property type="evidence" value="ECO:0007669"/>
    <property type="project" value="TreeGrafter"/>
</dbReference>
<evidence type="ECO:0000313" key="13">
    <source>
        <dbReference type="EMBL" id="CAC5423222.1"/>
    </source>
</evidence>
<dbReference type="GO" id="GO:0005576">
    <property type="term" value="C:extracellular region"/>
    <property type="evidence" value="ECO:0007669"/>
    <property type="project" value="UniProtKB-SubCell"/>
</dbReference>
<dbReference type="SUPFAM" id="SSF50814">
    <property type="entry name" value="Lipocalins"/>
    <property type="match status" value="1"/>
</dbReference>
<dbReference type="CDD" id="cd19437">
    <property type="entry name" value="lipocalin_apoD-like"/>
    <property type="match status" value="1"/>
</dbReference>
<evidence type="ECO:0000256" key="8">
    <source>
        <dbReference type="ARBA" id="ARBA00023157"/>
    </source>
</evidence>
<evidence type="ECO:0000256" key="9">
    <source>
        <dbReference type="ARBA" id="ARBA00023180"/>
    </source>
</evidence>
<keyword evidence="8" id="KW-1015">Disulfide bond</keyword>
<keyword evidence="6 11" id="KW-0732">Signal</keyword>
<comment type="similarity">
    <text evidence="2 11">Belongs to the calycin superfamily. Lipocalin family.</text>
</comment>
<feature type="signal peptide" evidence="11">
    <location>
        <begin position="1"/>
        <end position="21"/>
    </location>
</feature>
<dbReference type="InterPro" id="IPR022271">
    <property type="entry name" value="Lipocalin_ApoD"/>
</dbReference>
<dbReference type="InterPro" id="IPR002969">
    <property type="entry name" value="ApolipopD"/>
</dbReference>
<keyword evidence="14" id="KW-1185">Reference proteome</keyword>
<name>A0A6J8EU41_MYTCO</name>
<dbReference type="InterPro" id="IPR012674">
    <property type="entry name" value="Calycin"/>
</dbReference>
<gene>
    <name evidence="13" type="ORF">MCOR_55211</name>
</gene>
<dbReference type="InterPro" id="IPR000566">
    <property type="entry name" value="Lipocln_cytosolic_FA-bd_dom"/>
</dbReference>
<evidence type="ECO:0000256" key="4">
    <source>
        <dbReference type="ARBA" id="ARBA00022448"/>
    </source>
</evidence>
<dbReference type="PIRSF" id="PIRSF036893">
    <property type="entry name" value="Lipocalin_ApoD"/>
    <property type="match status" value="1"/>
</dbReference>
<evidence type="ECO:0000256" key="7">
    <source>
        <dbReference type="ARBA" id="ARBA00023121"/>
    </source>
</evidence>
<comment type="subcellular location">
    <subcellularLocation>
        <location evidence="1">Secreted</location>
    </subcellularLocation>
</comment>
<protein>
    <recommendedName>
        <fullName evidence="3">Apolipoprotein D</fullName>
    </recommendedName>
</protein>
<evidence type="ECO:0000313" key="14">
    <source>
        <dbReference type="Proteomes" id="UP000507470"/>
    </source>
</evidence>
<keyword evidence="10" id="KW-0873">Pyrrolidone carboxylic acid</keyword>
<dbReference type="PANTHER" id="PTHR10612">
    <property type="entry name" value="APOLIPOPROTEIN D"/>
    <property type="match status" value="1"/>
</dbReference>
<organism evidence="13 14">
    <name type="scientific">Mytilus coruscus</name>
    <name type="common">Sea mussel</name>
    <dbReference type="NCBI Taxonomy" id="42192"/>
    <lineage>
        <taxon>Eukaryota</taxon>
        <taxon>Metazoa</taxon>
        <taxon>Spiralia</taxon>
        <taxon>Lophotrochozoa</taxon>
        <taxon>Mollusca</taxon>
        <taxon>Bivalvia</taxon>
        <taxon>Autobranchia</taxon>
        <taxon>Pteriomorphia</taxon>
        <taxon>Mytilida</taxon>
        <taxon>Mytiloidea</taxon>
        <taxon>Mytilidae</taxon>
        <taxon>Mytilinae</taxon>
        <taxon>Mytilus</taxon>
    </lineage>
</organism>
<keyword evidence="7" id="KW-0446">Lipid-binding</keyword>
<dbReference type="OrthoDB" id="565904at2759"/>
<proteinExistence type="inferred from homology"/>
<evidence type="ECO:0000256" key="3">
    <source>
        <dbReference type="ARBA" id="ARBA00019890"/>
    </source>
</evidence>
<dbReference type="EMBL" id="CACVKT020009753">
    <property type="protein sequence ID" value="CAC5423222.1"/>
    <property type="molecule type" value="Genomic_DNA"/>
</dbReference>
<evidence type="ECO:0000259" key="12">
    <source>
        <dbReference type="Pfam" id="PF08212"/>
    </source>
</evidence>
<feature type="domain" description="Lipocalin/cytosolic fatty-acid binding" evidence="12">
    <location>
        <begin position="39"/>
        <end position="182"/>
    </location>
</feature>
<dbReference type="GO" id="GO:0005737">
    <property type="term" value="C:cytoplasm"/>
    <property type="evidence" value="ECO:0007669"/>
    <property type="project" value="TreeGrafter"/>
</dbReference>
<accession>A0A6J8EU41</accession>
<evidence type="ECO:0000256" key="6">
    <source>
        <dbReference type="ARBA" id="ARBA00022729"/>
    </source>
</evidence>